<dbReference type="HAMAP" id="MF_01256">
    <property type="entry name" value="YfiT_hydrol"/>
    <property type="match status" value="1"/>
</dbReference>
<dbReference type="Pfam" id="PF12867">
    <property type="entry name" value="DinB_2"/>
    <property type="match status" value="1"/>
</dbReference>
<proteinExistence type="inferred from homology"/>
<sequence>MNKKETLEQLRYPIGKFEVPDIITKNNLEEWISVLEQLPQRLSDLVTPLSEEQLETPYRPGGWTVRQVVHHISDSHHNSYIRFKWALTEDTPIIKAYDEKAWAELFDTRTAPILMSLYHLSAIHAKLVYLLKGLSEGDLKRSFIHPDGNQETTLEENIARYAWHSNHHFAHIENLVKREGW</sequence>
<organism evidence="6 7">
    <name type="scientific">Flagellimonas halotolerans</name>
    <dbReference type="NCBI Taxonomy" id="3112164"/>
    <lineage>
        <taxon>Bacteria</taxon>
        <taxon>Pseudomonadati</taxon>
        <taxon>Bacteroidota</taxon>
        <taxon>Flavobacteriia</taxon>
        <taxon>Flavobacteriales</taxon>
        <taxon>Flavobacteriaceae</taxon>
        <taxon>Flagellimonas</taxon>
    </lineage>
</organism>
<evidence type="ECO:0000313" key="6">
    <source>
        <dbReference type="EMBL" id="MEC4264546.1"/>
    </source>
</evidence>
<evidence type="ECO:0000256" key="3">
    <source>
        <dbReference type="ARBA" id="ARBA00022801"/>
    </source>
</evidence>
<evidence type="ECO:0000313" key="7">
    <source>
        <dbReference type="Proteomes" id="UP001355298"/>
    </source>
</evidence>
<feature type="domain" description="DinB-like" evidence="5">
    <location>
        <begin position="35"/>
        <end position="172"/>
    </location>
</feature>
<dbReference type="GO" id="GO:0016740">
    <property type="term" value="F:transferase activity"/>
    <property type="evidence" value="ECO:0007669"/>
    <property type="project" value="UniProtKB-KW"/>
</dbReference>
<dbReference type="InterPro" id="IPR034660">
    <property type="entry name" value="DinB/YfiT-like"/>
</dbReference>
<dbReference type="InterPro" id="IPR024775">
    <property type="entry name" value="DinB-like"/>
</dbReference>
<name>A0ABU6IN94_9FLAO</name>
<comment type="caution">
    <text evidence="6">The sequence shown here is derived from an EMBL/GenBank/DDBJ whole genome shotgun (WGS) entry which is preliminary data.</text>
</comment>
<keyword evidence="6" id="KW-0808">Transferase</keyword>
<evidence type="ECO:0000256" key="1">
    <source>
        <dbReference type="ARBA" id="ARBA00022490"/>
    </source>
</evidence>
<keyword evidence="4" id="KW-0862">Zinc</keyword>
<keyword evidence="7" id="KW-1185">Reference proteome</keyword>
<reference evidence="6 7" key="1">
    <citation type="submission" date="2024-01" db="EMBL/GenBank/DDBJ databases">
        <title>The strains designed SYSU M86414 and SYSU M84420 isolated from the marine sediment in San Sha City (Hainan Province, China).</title>
        <authorList>
            <person name="Guo D."/>
        </authorList>
    </citation>
    <scope>NUCLEOTIDE SEQUENCE [LARGE SCALE GENOMIC DNA]</scope>
    <source>
        <strain evidence="6 7">SYSU M84420</strain>
    </source>
</reference>
<protein>
    <submittedName>
        <fullName evidence="6">Bacillithiol transferase BstA</fullName>
    </submittedName>
</protein>
<dbReference type="EMBL" id="JAYMGW010000002">
    <property type="protein sequence ID" value="MEC4264546.1"/>
    <property type="molecule type" value="Genomic_DNA"/>
</dbReference>
<dbReference type="SUPFAM" id="SSF109854">
    <property type="entry name" value="DinB/YfiT-like putative metalloenzymes"/>
    <property type="match status" value="1"/>
</dbReference>
<dbReference type="Proteomes" id="UP001355298">
    <property type="component" value="Unassembled WGS sequence"/>
</dbReference>
<evidence type="ECO:0000256" key="4">
    <source>
        <dbReference type="ARBA" id="ARBA00022833"/>
    </source>
</evidence>
<dbReference type="InterPro" id="IPR023774">
    <property type="entry name" value="Put_metal_dep_hydrolase_YfiT"/>
</dbReference>
<accession>A0ABU6IN94</accession>
<gene>
    <name evidence="6" type="primary">bstA</name>
    <name evidence="6" type="ORF">VOP03_04230</name>
</gene>
<evidence type="ECO:0000259" key="5">
    <source>
        <dbReference type="Pfam" id="PF12867"/>
    </source>
</evidence>
<evidence type="ECO:0000256" key="2">
    <source>
        <dbReference type="ARBA" id="ARBA00022723"/>
    </source>
</evidence>
<dbReference type="NCBIfam" id="NF009807">
    <property type="entry name" value="PRK13291.1"/>
    <property type="match status" value="1"/>
</dbReference>
<dbReference type="Gene3D" id="1.20.120.450">
    <property type="entry name" value="dinb family like domain"/>
    <property type="match status" value="1"/>
</dbReference>
<keyword evidence="1" id="KW-0963">Cytoplasm</keyword>
<dbReference type="RefSeq" id="WP_326277317.1">
    <property type="nucleotide sequence ID" value="NZ_JAYKYV010000002.1"/>
</dbReference>
<keyword evidence="2" id="KW-0479">Metal-binding</keyword>
<keyword evidence="3" id="KW-0378">Hydrolase</keyword>